<dbReference type="CDD" id="cd00483">
    <property type="entry name" value="HPPK"/>
    <property type="match status" value="1"/>
</dbReference>
<keyword evidence="7" id="KW-0418">Kinase</keyword>
<name>M7XFG7_9BACT</name>
<feature type="domain" description="7,8-dihydro-6-hydroxymethylpterin-pyrophosphokinase" evidence="13">
    <location>
        <begin position="8"/>
        <end position="134"/>
    </location>
</feature>
<dbReference type="GO" id="GO:0005524">
    <property type="term" value="F:ATP binding"/>
    <property type="evidence" value="ECO:0007669"/>
    <property type="project" value="UniProtKB-KW"/>
</dbReference>
<keyword evidence="9" id="KW-0289">Folate biosynthesis</keyword>
<dbReference type="PANTHER" id="PTHR43071:SF1">
    <property type="entry name" value="2-AMINO-4-HYDROXY-6-HYDROXYMETHYLDIHYDROPTERIDINE PYROPHOSPHOKINASE"/>
    <property type="match status" value="1"/>
</dbReference>
<dbReference type="EC" id="2.7.6.3" evidence="3"/>
<keyword evidence="15" id="KW-1185">Reference proteome</keyword>
<reference evidence="14" key="1">
    <citation type="submission" date="2013-01" db="EMBL/GenBank/DDBJ databases">
        <title>Genome assembly of Mariniradius saccharolyticus AK6.</title>
        <authorList>
            <person name="Vaidya B."/>
            <person name="Khatri I."/>
            <person name="Tanuku N.R.S."/>
            <person name="Subramanian S."/>
            <person name="Pinnaka A."/>
        </authorList>
    </citation>
    <scope>NUCLEOTIDE SEQUENCE [LARGE SCALE GENOMIC DNA]</scope>
    <source>
        <strain evidence="14">AK6</strain>
    </source>
</reference>
<dbReference type="eggNOG" id="COG0801">
    <property type="taxonomic scope" value="Bacteria"/>
</dbReference>
<evidence type="ECO:0000256" key="10">
    <source>
        <dbReference type="ARBA" id="ARBA00029409"/>
    </source>
</evidence>
<evidence type="ECO:0000313" key="15">
    <source>
        <dbReference type="Proteomes" id="UP000010953"/>
    </source>
</evidence>
<dbReference type="STRING" id="1239962.C943_04488"/>
<comment type="similarity">
    <text evidence="2">Belongs to the HPPK family.</text>
</comment>
<dbReference type="PANTHER" id="PTHR43071">
    <property type="entry name" value="2-AMINO-4-HYDROXY-6-HYDROXYMETHYLDIHYDROPTERIDINE PYROPHOSPHOKINASE"/>
    <property type="match status" value="1"/>
</dbReference>
<evidence type="ECO:0000256" key="8">
    <source>
        <dbReference type="ARBA" id="ARBA00022840"/>
    </source>
</evidence>
<evidence type="ECO:0000313" key="14">
    <source>
        <dbReference type="EMBL" id="EMS33609.1"/>
    </source>
</evidence>
<keyword evidence="5" id="KW-0808">Transferase</keyword>
<dbReference type="Proteomes" id="UP000010953">
    <property type="component" value="Unassembled WGS sequence"/>
</dbReference>
<evidence type="ECO:0000256" key="12">
    <source>
        <dbReference type="ARBA" id="ARBA00033413"/>
    </source>
</evidence>
<evidence type="ECO:0000256" key="1">
    <source>
        <dbReference type="ARBA" id="ARBA00005051"/>
    </source>
</evidence>
<dbReference type="InParanoid" id="M7XFG7"/>
<dbReference type="FunCoup" id="M7XFG7">
    <property type="interactions" value="340"/>
</dbReference>
<dbReference type="GO" id="GO:0003848">
    <property type="term" value="F:2-amino-4-hydroxy-6-hydroxymethyldihydropteridine diphosphokinase activity"/>
    <property type="evidence" value="ECO:0007669"/>
    <property type="project" value="UniProtKB-EC"/>
</dbReference>
<evidence type="ECO:0000256" key="4">
    <source>
        <dbReference type="ARBA" id="ARBA00016218"/>
    </source>
</evidence>
<dbReference type="GO" id="GO:0046656">
    <property type="term" value="P:folic acid biosynthetic process"/>
    <property type="evidence" value="ECO:0007669"/>
    <property type="project" value="UniProtKB-KW"/>
</dbReference>
<proteinExistence type="inferred from homology"/>
<evidence type="ECO:0000256" key="3">
    <source>
        <dbReference type="ARBA" id="ARBA00013253"/>
    </source>
</evidence>
<dbReference type="EMBL" id="AMZY02000009">
    <property type="protein sequence ID" value="EMS33609.1"/>
    <property type="molecule type" value="Genomic_DNA"/>
</dbReference>
<evidence type="ECO:0000256" key="7">
    <source>
        <dbReference type="ARBA" id="ARBA00022777"/>
    </source>
</evidence>
<dbReference type="RefSeq" id="WP_008626594.1">
    <property type="nucleotide sequence ID" value="NZ_AMZY02000009.1"/>
</dbReference>
<evidence type="ECO:0000256" key="9">
    <source>
        <dbReference type="ARBA" id="ARBA00022909"/>
    </source>
</evidence>
<evidence type="ECO:0000256" key="6">
    <source>
        <dbReference type="ARBA" id="ARBA00022741"/>
    </source>
</evidence>
<comment type="caution">
    <text evidence="14">The sequence shown here is derived from an EMBL/GenBank/DDBJ whole genome shotgun (WGS) entry which is preliminary data.</text>
</comment>
<evidence type="ECO:0000256" key="2">
    <source>
        <dbReference type="ARBA" id="ARBA00005810"/>
    </source>
</evidence>
<comment type="pathway">
    <text evidence="1">Cofactor biosynthesis; tetrahydrofolate biosynthesis; 2-amino-4-hydroxy-6-hydroxymethyl-7,8-dihydropteridine diphosphate from 7,8-dihydroneopterin triphosphate: step 4/4.</text>
</comment>
<evidence type="ECO:0000256" key="11">
    <source>
        <dbReference type="ARBA" id="ARBA00029766"/>
    </source>
</evidence>
<dbReference type="NCBIfam" id="TIGR01498">
    <property type="entry name" value="folK"/>
    <property type="match status" value="1"/>
</dbReference>
<evidence type="ECO:0000259" key="13">
    <source>
        <dbReference type="Pfam" id="PF01288"/>
    </source>
</evidence>
<dbReference type="Gene3D" id="3.30.70.560">
    <property type="entry name" value="7,8-Dihydro-6-hydroxymethylpterin-pyrophosphokinase HPPK"/>
    <property type="match status" value="1"/>
</dbReference>
<evidence type="ECO:0000256" key="5">
    <source>
        <dbReference type="ARBA" id="ARBA00022679"/>
    </source>
</evidence>
<dbReference type="SUPFAM" id="SSF55083">
    <property type="entry name" value="6-hydroxymethyl-7,8-dihydropterin pyrophosphokinase, HPPK"/>
    <property type="match status" value="1"/>
</dbReference>
<protein>
    <recommendedName>
        <fullName evidence="4">2-amino-4-hydroxy-6-hydroxymethyldihydropteridine pyrophosphokinase</fullName>
        <ecNumber evidence="3">2.7.6.3</ecNumber>
    </recommendedName>
    <alternativeName>
        <fullName evidence="11">6-hydroxymethyl-7,8-dihydropterin pyrophosphokinase</fullName>
    </alternativeName>
    <alternativeName>
        <fullName evidence="12">7,8-dihydro-6-hydroxymethylpterin-pyrophosphokinase</fullName>
    </alternativeName>
</protein>
<dbReference type="Pfam" id="PF01288">
    <property type="entry name" value="HPPK"/>
    <property type="match status" value="1"/>
</dbReference>
<dbReference type="GO" id="GO:0016301">
    <property type="term" value="F:kinase activity"/>
    <property type="evidence" value="ECO:0007669"/>
    <property type="project" value="UniProtKB-KW"/>
</dbReference>
<keyword evidence="6" id="KW-0547">Nucleotide-binding</keyword>
<dbReference type="GO" id="GO:0046654">
    <property type="term" value="P:tetrahydrofolate biosynthetic process"/>
    <property type="evidence" value="ECO:0007669"/>
    <property type="project" value="UniProtKB-UniPathway"/>
</dbReference>
<sequence>MQSKQVVLIIGGNLYDRMALIDQCRKLLADFLGPASKATAVYESEAWGGKSSGNYLNQVLAFDTELSAMEILEGIQSIEQQLGRSREEKWGNRTMDIDILALGEEVIETDLLSIPHPFLHLRRFVLVPLAEILPNWIHPLLRKSASELLEECPDNSQVWKLK</sequence>
<dbReference type="AlphaFoldDB" id="M7XFG7"/>
<dbReference type="InterPro" id="IPR000550">
    <property type="entry name" value="Hppk"/>
</dbReference>
<accession>M7XFG7</accession>
<keyword evidence="8" id="KW-0067">ATP-binding</keyword>
<dbReference type="InterPro" id="IPR035907">
    <property type="entry name" value="Hppk_sf"/>
</dbReference>
<gene>
    <name evidence="14" type="ORF">C943_04488</name>
</gene>
<dbReference type="UniPathway" id="UPA00077">
    <property type="reaction ID" value="UER00155"/>
</dbReference>
<dbReference type="OrthoDB" id="9808041at2"/>
<organism evidence="14 15">
    <name type="scientific">Mariniradius saccharolyticus AK6</name>
    <dbReference type="NCBI Taxonomy" id="1239962"/>
    <lineage>
        <taxon>Bacteria</taxon>
        <taxon>Pseudomonadati</taxon>
        <taxon>Bacteroidota</taxon>
        <taxon>Cytophagia</taxon>
        <taxon>Cytophagales</taxon>
        <taxon>Cyclobacteriaceae</taxon>
        <taxon>Mariniradius</taxon>
    </lineage>
</organism>
<comment type="function">
    <text evidence="10">Catalyzes the transfer of pyrophosphate from adenosine triphosphate (ATP) to 6-hydroxymethyl-7,8-dihydropterin, an enzymatic step in folate biosynthesis pathway.</text>
</comment>